<protein>
    <recommendedName>
        <fullName evidence="3">DUF72 domain-containing protein</fullName>
    </recommendedName>
</protein>
<dbReference type="InterPro" id="IPR002763">
    <property type="entry name" value="DUF72"/>
</dbReference>
<dbReference type="Proteomes" id="UP000521032">
    <property type="component" value="Unassembled WGS sequence"/>
</dbReference>
<dbReference type="SUPFAM" id="SSF117396">
    <property type="entry name" value="TM1631-like"/>
    <property type="match status" value="1"/>
</dbReference>
<dbReference type="RefSeq" id="WP_186085376.1">
    <property type="nucleotide sequence ID" value="NZ_BMDB01000001.1"/>
</dbReference>
<dbReference type="PANTHER" id="PTHR30348:SF13">
    <property type="entry name" value="UPF0759 PROTEIN YUNF"/>
    <property type="match status" value="1"/>
</dbReference>
<evidence type="ECO:0000313" key="1">
    <source>
        <dbReference type="EMBL" id="CAD2072808.1"/>
    </source>
</evidence>
<dbReference type="Gene3D" id="3.20.20.410">
    <property type="entry name" value="Protein of unknown function UPF0759"/>
    <property type="match status" value="1"/>
</dbReference>
<accession>A0A6V7R718</accession>
<dbReference type="PANTHER" id="PTHR30348">
    <property type="entry name" value="UNCHARACTERIZED PROTEIN YECE"/>
    <property type="match status" value="1"/>
</dbReference>
<sequence>MIYVGLTGWGDHDSIYTDLTNKNDKLKKYASYFPLVEVDSTYYAIVRQSTIQKWCSETPDSFKFVVKTHRFMTGHGDFRENYKSIRDVFDEFKEMLAPMVACGKLAYILMQFPPWYELNERNIKYIRMAKEMLAPLKVAIEFRNETWYQDEYKEQTIEFLHSEGLIHTIVDEPQAGVGSVPFVNRISDEIAFIRLHGRNVHGWTQKDRTSEEWRNVRYLYDYNKSELEWLEKQVQILKYKSKDVFIIFNNNSGGHAASNALEFIDALGIEYQDLAPKQLKLF</sequence>
<gene>
    <name evidence="1" type="ORF">JEOSCH030_00434</name>
</gene>
<evidence type="ECO:0008006" key="3">
    <source>
        <dbReference type="Google" id="ProtNLM"/>
    </source>
</evidence>
<comment type="caution">
    <text evidence="1">The sequence shown here is derived from an EMBL/GenBank/DDBJ whole genome shotgun (WGS) entry which is preliminary data.</text>
</comment>
<proteinExistence type="predicted"/>
<reference evidence="1 2" key="1">
    <citation type="submission" date="2020-07" db="EMBL/GenBank/DDBJ databases">
        <authorList>
            <person name="Criscuolo A."/>
        </authorList>
    </citation>
    <scope>NUCLEOTIDE SEQUENCE [LARGE SCALE GENOMIC DNA]</scope>
    <source>
        <strain evidence="2">CIP 111030</strain>
    </source>
</reference>
<evidence type="ECO:0000313" key="2">
    <source>
        <dbReference type="Proteomes" id="UP000521032"/>
    </source>
</evidence>
<keyword evidence="2" id="KW-1185">Reference proteome</keyword>
<dbReference type="Pfam" id="PF01904">
    <property type="entry name" value="DUF72"/>
    <property type="match status" value="1"/>
</dbReference>
<organism evidence="1 2">
    <name type="scientific">Phocicoccus schoeneichii</name>
    <dbReference type="NCBI Taxonomy" id="1812261"/>
    <lineage>
        <taxon>Bacteria</taxon>
        <taxon>Bacillati</taxon>
        <taxon>Bacillota</taxon>
        <taxon>Bacilli</taxon>
        <taxon>Bacillales</taxon>
        <taxon>Salinicoccaceae</taxon>
        <taxon>Phocicoccus</taxon>
    </lineage>
</organism>
<dbReference type="EMBL" id="CAJEWE010000006">
    <property type="protein sequence ID" value="CAD2072808.1"/>
    <property type="molecule type" value="Genomic_DNA"/>
</dbReference>
<dbReference type="AlphaFoldDB" id="A0A6V7R718"/>
<dbReference type="InterPro" id="IPR036520">
    <property type="entry name" value="UPF0759_sf"/>
</dbReference>
<name>A0A6V7R718_9BACL</name>